<evidence type="ECO:0000256" key="1">
    <source>
        <dbReference type="SAM" id="MobiDB-lite"/>
    </source>
</evidence>
<feature type="region of interest" description="Disordered" evidence="1">
    <location>
        <begin position="707"/>
        <end position="787"/>
    </location>
</feature>
<feature type="region of interest" description="Disordered" evidence="1">
    <location>
        <begin position="441"/>
        <end position="501"/>
    </location>
</feature>
<reference evidence="3" key="1">
    <citation type="submission" date="2022-06" db="EMBL/GenBank/DDBJ databases">
        <title>Complete genome sequences of two strains of the flax pathogen Septoria linicola.</title>
        <authorList>
            <person name="Lapalu N."/>
            <person name="Simon A."/>
            <person name="Demenou B."/>
            <person name="Paumier D."/>
            <person name="Guillot M.-P."/>
            <person name="Gout L."/>
            <person name="Valade R."/>
        </authorList>
    </citation>
    <scope>NUCLEOTIDE SEQUENCE</scope>
    <source>
        <strain evidence="3">SE15195</strain>
    </source>
</reference>
<dbReference type="Pfam" id="PF13889">
    <property type="entry name" value="Chromosome_seg"/>
    <property type="match status" value="1"/>
</dbReference>
<dbReference type="AlphaFoldDB" id="A0A9Q9EHQ4"/>
<sequence>MAGNNGCPGCQPTYGQHSNTTGHDHEGASMSRSRAVSPENGRASPTIHNPYYTGSPRTPVNGSKSSIFDRQELIRRIKSGSRPSSPELERPTSSDYSRIVRIKSKESRPTSPEYEVPASNGLGRKRTSPVPFQALADVQDSRPQSPEAKQDNQAIGLQIERPRSALHRGDFREQILPQSRRFGQRVPARDDHRAALSTSPVAPWHPAFPAAYRKLDEQPRTTHPENAIPIPRLERPRTVSNASLATSFVYQPPTSPLVHSSRPDTPEPHLRERSRSPNKSRRHTFSPRSFHRFQSSLDYPTTARVAPPLRSEKTFPYQAHQPRRSVVQPSPYTTLPQSPFAGPRRPSVGESPLHHAPLVGSYEESILRGRMSTTPSKPLNFMAQIGVLGKGNCKSNLRCPPHVQIPFPAVFYSYGAGTKTPSTDQPSPYVGLVDLENSLPKAEQARDRRRERVQATHSNDGSRASSPNGSGSDVANRRRRTKHKKRSGSPKAPPGGSYRIPQQGQLQIVLKNPNKTAVKLFLVPYDLSDMEAGQKTFIRQRSYSAGPIIDMPLTSRANYGTDRPEAALSPTGDPNDKPMLRYLIHLHICCPSKGRYFLYKSVRVVFANRVPDGKEKLRNEVQMPEPRYSSYKPGRESNVGSGVSTPAKDNTRRRSAFDPALADARWPSPAHLAQSMPSTEYVAPHQYDAPMPTLPRHFTALPTLQSRPASRSFSDNMELDSGSQGTRSPLSPSSTQGEDMMRSIPRLDDPFVFERDRSRERRSNHGGNESLLSKRLMDLAFQKQREL</sequence>
<feature type="region of interest" description="Disordered" evidence="1">
    <location>
        <begin position="216"/>
        <end position="237"/>
    </location>
</feature>
<feature type="compositionally biased region" description="Polar residues" evidence="1">
    <location>
        <begin position="455"/>
        <end position="473"/>
    </location>
</feature>
<evidence type="ECO:0000313" key="4">
    <source>
        <dbReference type="Proteomes" id="UP001056384"/>
    </source>
</evidence>
<dbReference type="PANTHER" id="PTHR13199">
    <property type="entry name" value="GH03947P"/>
    <property type="match status" value="1"/>
</dbReference>
<dbReference type="InterPro" id="IPR051506">
    <property type="entry name" value="ATOS_Transcription_Regulators"/>
</dbReference>
<feature type="compositionally biased region" description="Polar residues" evidence="1">
    <location>
        <begin position="327"/>
        <end position="337"/>
    </location>
</feature>
<feature type="compositionally biased region" description="Basic and acidic residues" evidence="1">
    <location>
        <begin position="443"/>
        <end position="454"/>
    </location>
</feature>
<name>A0A9Q9EHQ4_9PEZI</name>
<feature type="compositionally biased region" description="Basic residues" evidence="1">
    <location>
        <begin position="276"/>
        <end position="291"/>
    </location>
</feature>
<dbReference type="EMBL" id="CP099419">
    <property type="protein sequence ID" value="USW50192.1"/>
    <property type="molecule type" value="Genomic_DNA"/>
</dbReference>
<evidence type="ECO:0000259" key="2">
    <source>
        <dbReference type="SMART" id="SM01177"/>
    </source>
</evidence>
<feature type="compositionally biased region" description="Basic and acidic residues" evidence="1">
    <location>
        <begin position="261"/>
        <end position="275"/>
    </location>
</feature>
<proteinExistence type="predicted"/>
<gene>
    <name evidence="3" type="ORF">Slin15195_G035110</name>
</gene>
<dbReference type="Proteomes" id="UP001056384">
    <property type="component" value="Chromosome 2"/>
</dbReference>
<dbReference type="InterPro" id="IPR025261">
    <property type="entry name" value="Atos-like_cons_dom"/>
</dbReference>
<feature type="region of interest" description="Disordered" evidence="1">
    <location>
        <begin position="250"/>
        <end position="302"/>
    </location>
</feature>
<feature type="compositionally biased region" description="Basic and acidic residues" evidence="1">
    <location>
        <begin position="739"/>
        <end position="763"/>
    </location>
</feature>
<feature type="region of interest" description="Disordered" evidence="1">
    <location>
        <begin position="314"/>
        <end position="355"/>
    </location>
</feature>
<feature type="compositionally biased region" description="Basic residues" evidence="1">
    <location>
        <begin position="477"/>
        <end position="488"/>
    </location>
</feature>
<feature type="compositionally biased region" description="Polar residues" evidence="1">
    <location>
        <begin position="707"/>
        <end position="737"/>
    </location>
</feature>
<organism evidence="3 4">
    <name type="scientific">Septoria linicola</name>
    <dbReference type="NCBI Taxonomy" id="215465"/>
    <lineage>
        <taxon>Eukaryota</taxon>
        <taxon>Fungi</taxon>
        <taxon>Dikarya</taxon>
        <taxon>Ascomycota</taxon>
        <taxon>Pezizomycotina</taxon>
        <taxon>Dothideomycetes</taxon>
        <taxon>Dothideomycetidae</taxon>
        <taxon>Mycosphaerellales</taxon>
        <taxon>Mycosphaerellaceae</taxon>
        <taxon>Septoria</taxon>
    </lineage>
</organism>
<feature type="region of interest" description="Disordered" evidence="1">
    <location>
        <begin position="1"/>
        <end position="202"/>
    </location>
</feature>
<keyword evidence="4" id="KW-1185">Reference proteome</keyword>
<protein>
    <recommendedName>
        <fullName evidence="2">Atos-like conserved domain-containing protein</fullName>
    </recommendedName>
</protein>
<feature type="compositionally biased region" description="Basic and acidic residues" evidence="1">
    <location>
        <begin position="160"/>
        <end position="173"/>
    </location>
</feature>
<dbReference type="SMART" id="SM01177">
    <property type="entry name" value="DUF4210"/>
    <property type="match status" value="1"/>
</dbReference>
<accession>A0A9Q9EHQ4</accession>
<feature type="compositionally biased region" description="Polar residues" evidence="1">
    <location>
        <begin position="638"/>
        <end position="648"/>
    </location>
</feature>
<dbReference type="PANTHER" id="PTHR13199:SF11">
    <property type="entry name" value="PROTEIN ATOSSA"/>
    <property type="match status" value="1"/>
</dbReference>
<dbReference type="Pfam" id="PF13915">
    <property type="entry name" value="DUF4210"/>
    <property type="match status" value="1"/>
</dbReference>
<feature type="compositionally biased region" description="Polar residues" evidence="1">
    <location>
        <begin position="55"/>
        <end position="66"/>
    </location>
</feature>
<evidence type="ECO:0000313" key="3">
    <source>
        <dbReference type="EMBL" id="USW50192.1"/>
    </source>
</evidence>
<dbReference type="InterPro" id="IPR033473">
    <property type="entry name" value="Atos-like_C"/>
</dbReference>
<feature type="region of interest" description="Disordered" evidence="1">
    <location>
        <begin position="620"/>
        <end position="653"/>
    </location>
</feature>
<feature type="domain" description="Atos-like conserved" evidence="2">
    <location>
        <begin position="358"/>
        <end position="430"/>
    </location>
</feature>